<feature type="signal peptide" evidence="1">
    <location>
        <begin position="1"/>
        <end position="23"/>
    </location>
</feature>
<dbReference type="AlphaFoldDB" id="A0A6I1ENC5"/>
<dbReference type="EMBL" id="WEHX01000010">
    <property type="protein sequence ID" value="KAB7662222.1"/>
    <property type="molecule type" value="Genomic_DNA"/>
</dbReference>
<dbReference type="Proteomes" id="UP000430564">
    <property type="component" value="Unassembled WGS sequence"/>
</dbReference>
<gene>
    <name evidence="2" type="ORF">GBM95_03200</name>
</gene>
<name>A0A6I1ENC5_9BURK</name>
<evidence type="ECO:0000313" key="3">
    <source>
        <dbReference type="Proteomes" id="UP000430564"/>
    </source>
</evidence>
<feature type="chain" id="PRO_5026354140" description="Lipoprotein" evidence="1">
    <location>
        <begin position="24"/>
        <end position="169"/>
    </location>
</feature>
<keyword evidence="1" id="KW-0732">Signal</keyword>
<protein>
    <recommendedName>
        <fullName evidence="4">Lipoprotein</fullName>
    </recommendedName>
</protein>
<dbReference type="OrthoDB" id="8962020at2"/>
<dbReference type="PROSITE" id="PS51257">
    <property type="entry name" value="PROKAR_LIPOPROTEIN"/>
    <property type="match status" value="1"/>
</dbReference>
<sequence length="169" mass="19149">MKKRLCRALCAVLVLPFFLAACAHPQLLDMGESDSQIVEYLGNPDARVTLPDGSTRLVYSGQGAAQEVWWLTLDKAGKLVSRINALDSEHFALIKPGVSTEKDVWNLFGKCAQKYEFALSNQHAWMYRFKDEGAFDMACWVQFNPEGIVTEVGYTLDPWKDQDHWLLSF</sequence>
<evidence type="ECO:0008006" key="4">
    <source>
        <dbReference type="Google" id="ProtNLM"/>
    </source>
</evidence>
<proteinExistence type="predicted"/>
<evidence type="ECO:0000313" key="2">
    <source>
        <dbReference type="EMBL" id="KAB7662222.1"/>
    </source>
</evidence>
<comment type="caution">
    <text evidence="2">The sequence shown here is derived from an EMBL/GenBank/DDBJ whole genome shotgun (WGS) entry which is preliminary data.</text>
</comment>
<organism evidence="2 3">
    <name type="scientific">Sutterella seckii</name>
    <dbReference type="NCBI Taxonomy" id="1944635"/>
    <lineage>
        <taxon>Bacteria</taxon>
        <taxon>Pseudomonadati</taxon>
        <taxon>Pseudomonadota</taxon>
        <taxon>Betaproteobacteria</taxon>
        <taxon>Burkholderiales</taxon>
        <taxon>Sutterellaceae</taxon>
        <taxon>Sutterella</taxon>
    </lineage>
</organism>
<reference evidence="2 3" key="1">
    <citation type="submission" date="2019-10" db="EMBL/GenBank/DDBJ databases">
        <title>Genome diversity of Sutterella seckii.</title>
        <authorList>
            <person name="Chaplin A.V."/>
            <person name="Sokolova S.R."/>
            <person name="Mosin K.A."/>
            <person name="Ivanova E.L."/>
            <person name="Kochetkova T.O."/>
            <person name="Goltsov A.Y."/>
            <person name="Trofimov D.Y."/>
            <person name="Efimov B.A."/>
        </authorList>
    </citation>
    <scope>NUCLEOTIDE SEQUENCE [LARGE SCALE GENOMIC DNA]</scope>
    <source>
        <strain evidence="2 3">ASD393</strain>
    </source>
</reference>
<dbReference type="RefSeq" id="WP_152157762.1">
    <property type="nucleotide sequence ID" value="NZ_WEHX01000010.1"/>
</dbReference>
<evidence type="ECO:0000256" key="1">
    <source>
        <dbReference type="SAM" id="SignalP"/>
    </source>
</evidence>
<accession>A0A6I1ENC5</accession>